<accession>A0A1F5S2B8</accession>
<reference evidence="1 2" key="1">
    <citation type="journal article" date="2016" name="Nat. Commun.">
        <title>Thousands of microbial genomes shed light on interconnected biogeochemical processes in an aquifer system.</title>
        <authorList>
            <person name="Anantharaman K."/>
            <person name="Brown C.T."/>
            <person name="Hug L.A."/>
            <person name="Sharon I."/>
            <person name="Castelle C.J."/>
            <person name="Probst A.J."/>
            <person name="Thomas B.C."/>
            <person name="Singh A."/>
            <person name="Wilkins M.J."/>
            <person name="Karaoz U."/>
            <person name="Brodie E.L."/>
            <person name="Williams K.H."/>
            <person name="Hubbard S.S."/>
            <person name="Banfield J.F."/>
        </authorList>
    </citation>
    <scope>NUCLEOTIDE SEQUENCE [LARGE SCALE GENOMIC DNA]</scope>
</reference>
<dbReference type="Proteomes" id="UP000177407">
    <property type="component" value="Unassembled WGS sequence"/>
</dbReference>
<comment type="caution">
    <text evidence="1">The sequence shown here is derived from an EMBL/GenBank/DDBJ whole genome shotgun (WGS) entry which is preliminary data.</text>
</comment>
<gene>
    <name evidence="1" type="ORF">A2257_03555</name>
</gene>
<evidence type="ECO:0000313" key="2">
    <source>
        <dbReference type="Proteomes" id="UP000177407"/>
    </source>
</evidence>
<name>A0A1F5S2B8_9BACT</name>
<dbReference type="AlphaFoldDB" id="A0A1F5S2B8"/>
<proteinExistence type="predicted"/>
<organism evidence="1 2">
    <name type="scientific">Candidatus Falkowbacteria bacterium RIFOXYA2_FULL_38_12</name>
    <dbReference type="NCBI Taxonomy" id="1797993"/>
    <lineage>
        <taxon>Bacteria</taxon>
        <taxon>Candidatus Falkowiibacteriota</taxon>
    </lineage>
</organism>
<evidence type="ECO:0000313" key="1">
    <source>
        <dbReference type="EMBL" id="OGF20815.1"/>
    </source>
</evidence>
<sequence length="211" mass="23501">MIKKSIFFMAGAGSLLAIIVLGIALRTNVIKLPITRQIHAQYVADFSNDKILVGASHNVFVGKVIKKIGEKNRGIGPETQFAVEIIYNIKGNLQGIAKINQEGGYENGILYLMYDGDSLLPEANGGDALLEEGATYLFTSRYSKVENWYTIISHPNARKLISQDKNLSNIQLLDLAKNDQRVKELQEAYKNEILLEADVLNNNTFNSVERK</sequence>
<dbReference type="EMBL" id="MFGA01000020">
    <property type="protein sequence ID" value="OGF20815.1"/>
    <property type="molecule type" value="Genomic_DNA"/>
</dbReference>
<protein>
    <submittedName>
        <fullName evidence="1">Uncharacterized protein</fullName>
    </submittedName>
</protein>